<sequence>MAGTDHPSSSGDTCLTLPEGETRASTHKILHPLGDVLSPNGQGQLRRAIETQVIPRLMTAHQTDLGSGYDLQPGTTVATSFSYAEVEAFCDLLIRQPYSAADAYVEKLLDDGFPIEAVISSVLCSAARHLGLLWDSDRVTFVSVAVGLSRIQQLLRSFGPSFSANVKARGEGFNILLALVPGGGHSLGVSVVEEYFRHAGWQVDNLGSAPRHVLLDRVHDTWFDAVGLSAGGEMSNDEIAATIALLRDASANPRICVVVGGYHFTENPDLALTLGADFGARDPDQAIALLEQVPRMARIGA</sequence>
<dbReference type="CDD" id="cd02065">
    <property type="entry name" value="B12-binding_like"/>
    <property type="match status" value="1"/>
</dbReference>
<evidence type="ECO:0000259" key="1">
    <source>
        <dbReference type="PROSITE" id="PS51332"/>
    </source>
</evidence>
<proteinExistence type="predicted"/>
<dbReference type="GO" id="GO:0046872">
    <property type="term" value="F:metal ion binding"/>
    <property type="evidence" value="ECO:0007669"/>
    <property type="project" value="InterPro"/>
</dbReference>
<feature type="domain" description="B12-binding" evidence="1">
    <location>
        <begin position="172"/>
        <end position="301"/>
    </location>
</feature>
<dbReference type="SUPFAM" id="SSF52242">
    <property type="entry name" value="Cobalamin (vitamin B12)-binding domain"/>
    <property type="match status" value="1"/>
</dbReference>
<dbReference type="InterPro" id="IPR036724">
    <property type="entry name" value="Cobalamin-bd_sf"/>
</dbReference>
<keyword evidence="3" id="KW-1185">Reference proteome</keyword>
<name>A0A2T4ZI04_9HYPH</name>
<protein>
    <submittedName>
        <fullName evidence="2">Methanogenic corrinoid protein MtbC1</fullName>
    </submittedName>
</protein>
<dbReference type="AlphaFoldDB" id="A0A2T4ZI04"/>
<evidence type="ECO:0000313" key="2">
    <source>
        <dbReference type="EMBL" id="PTM61606.1"/>
    </source>
</evidence>
<reference evidence="2 3" key="1">
    <citation type="submission" date="2018-04" db="EMBL/GenBank/DDBJ databases">
        <title>Genomic Encyclopedia of Archaeal and Bacterial Type Strains, Phase II (KMG-II): from individual species to whole genera.</title>
        <authorList>
            <person name="Goeker M."/>
        </authorList>
    </citation>
    <scope>NUCLEOTIDE SEQUENCE [LARGE SCALE GENOMIC DNA]</scope>
    <source>
        <strain evidence="2 3">DSM 25521</strain>
    </source>
</reference>
<evidence type="ECO:0000313" key="3">
    <source>
        <dbReference type="Proteomes" id="UP000241808"/>
    </source>
</evidence>
<organism evidence="2 3">
    <name type="scientific">Phreatobacter oligotrophus</name>
    <dbReference type="NCBI Taxonomy" id="1122261"/>
    <lineage>
        <taxon>Bacteria</taxon>
        <taxon>Pseudomonadati</taxon>
        <taxon>Pseudomonadota</taxon>
        <taxon>Alphaproteobacteria</taxon>
        <taxon>Hyphomicrobiales</taxon>
        <taxon>Phreatobacteraceae</taxon>
        <taxon>Phreatobacter</taxon>
    </lineage>
</organism>
<comment type="caution">
    <text evidence="2">The sequence shown here is derived from an EMBL/GenBank/DDBJ whole genome shotgun (WGS) entry which is preliminary data.</text>
</comment>
<gene>
    <name evidence="2" type="ORF">C8P69_101276</name>
</gene>
<dbReference type="EMBL" id="PZZL01000001">
    <property type="protein sequence ID" value="PTM61606.1"/>
    <property type="molecule type" value="Genomic_DNA"/>
</dbReference>
<accession>A0A2T4ZI04</accession>
<dbReference type="Pfam" id="PF02310">
    <property type="entry name" value="B12-binding"/>
    <property type="match status" value="1"/>
</dbReference>
<dbReference type="Proteomes" id="UP000241808">
    <property type="component" value="Unassembled WGS sequence"/>
</dbReference>
<dbReference type="InterPro" id="IPR006158">
    <property type="entry name" value="Cobalamin-bd"/>
</dbReference>
<dbReference type="Gene3D" id="3.40.50.280">
    <property type="entry name" value="Cobalamin-binding domain"/>
    <property type="match status" value="1"/>
</dbReference>
<dbReference type="GO" id="GO:0031419">
    <property type="term" value="F:cobalamin binding"/>
    <property type="evidence" value="ECO:0007669"/>
    <property type="project" value="InterPro"/>
</dbReference>
<dbReference type="PROSITE" id="PS51332">
    <property type="entry name" value="B12_BINDING"/>
    <property type="match status" value="1"/>
</dbReference>